<dbReference type="Pfam" id="PF01915">
    <property type="entry name" value="Glyco_hydro_3_C"/>
    <property type="match status" value="1"/>
</dbReference>
<evidence type="ECO:0000259" key="8">
    <source>
        <dbReference type="Pfam" id="PF01915"/>
    </source>
</evidence>
<dbReference type="PANTHER" id="PTHR30480">
    <property type="entry name" value="BETA-HEXOSAMINIDASE-RELATED"/>
    <property type="match status" value="1"/>
</dbReference>
<organism evidence="9 10">
    <name type="scientific">Saccharomonospora amisosensis</name>
    <dbReference type="NCBI Taxonomy" id="1128677"/>
    <lineage>
        <taxon>Bacteria</taxon>
        <taxon>Bacillati</taxon>
        <taxon>Actinomycetota</taxon>
        <taxon>Actinomycetes</taxon>
        <taxon>Pseudonocardiales</taxon>
        <taxon>Pseudonocardiaceae</taxon>
        <taxon>Saccharomonospora</taxon>
    </lineage>
</organism>
<feature type="domain" description="Glycoside hydrolase family 3 C-terminal" evidence="8">
    <location>
        <begin position="443"/>
        <end position="612"/>
    </location>
</feature>
<dbReference type="PANTHER" id="PTHR30480:SF13">
    <property type="entry name" value="BETA-HEXOSAMINIDASE"/>
    <property type="match status" value="1"/>
</dbReference>
<comment type="caution">
    <text evidence="9">The sequence shown here is derived from an EMBL/GenBank/DDBJ whole genome shotgun (WGS) entry which is preliminary data.</text>
</comment>
<evidence type="ECO:0000259" key="7">
    <source>
        <dbReference type="Pfam" id="PF00933"/>
    </source>
</evidence>
<dbReference type="RefSeq" id="WP_167165919.1">
    <property type="nucleotide sequence ID" value="NZ_JAAOYM010000001.1"/>
</dbReference>
<dbReference type="EMBL" id="JAAOYM010000001">
    <property type="protein sequence ID" value="NIJ10052.1"/>
    <property type="molecule type" value="Genomic_DNA"/>
</dbReference>
<evidence type="ECO:0000313" key="9">
    <source>
        <dbReference type="EMBL" id="NIJ10052.1"/>
    </source>
</evidence>
<keyword evidence="4 9" id="KW-0378">Hydrolase</keyword>
<dbReference type="AlphaFoldDB" id="A0A7X5UL68"/>
<dbReference type="EC" id="3.2.1.52" evidence="3"/>
<evidence type="ECO:0000256" key="4">
    <source>
        <dbReference type="ARBA" id="ARBA00022801"/>
    </source>
</evidence>
<feature type="signal peptide" evidence="6">
    <location>
        <begin position="1"/>
        <end position="27"/>
    </location>
</feature>
<gene>
    <name evidence="9" type="ORF">FHU38_000396</name>
</gene>
<dbReference type="InterPro" id="IPR017853">
    <property type="entry name" value="GH"/>
</dbReference>
<protein>
    <recommendedName>
        <fullName evidence="3">beta-N-acetylhexosaminidase</fullName>
        <ecNumber evidence="3">3.2.1.52</ecNumber>
    </recommendedName>
</protein>
<dbReference type="InterPro" id="IPR036881">
    <property type="entry name" value="Glyco_hydro_3_C_sf"/>
</dbReference>
<proteinExistence type="inferred from homology"/>
<dbReference type="Gene3D" id="3.40.50.1700">
    <property type="entry name" value="Glycoside hydrolase family 3 C-terminal domain"/>
    <property type="match status" value="1"/>
</dbReference>
<name>A0A7X5UL68_9PSEU</name>
<feature type="chain" id="PRO_5039599090" description="beta-N-acetylhexosaminidase" evidence="6">
    <location>
        <begin position="28"/>
        <end position="613"/>
    </location>
</feature>
<comment type="catalytic activity">
    <reaction evidence="1">
        <text>Hydrolysis of terminal non-reducing N-acetyl-D-hexosamine residues in N-acetyl-beta-D-hexosaminides.</text>
        <dbReference type="EC" id="3.2.1.52"/>
    </reaction>
</comment>
<dbReference type="InterPro" id="IPR002772">
    <property type="entry name" value="Glyco_hydro_3_C"/>
</dbReference>
<accession>A0A7X5UL68</accession>
<dbReference type="GO" id="GO:0005975">
    <property type="term" value="P:carbohydrate metabolic process"/>
    <property type="evidence" value="ECO:0007669"/>
    <property type="project" value="InterPro"/>
</dbReference>
<sequence>MTTVTARPWRSRAVVLAVLLAMTVSHTMPRAISAHEAAAADRGGTTAGDDWVERTLRGMSIEEKVGQLFAVDVWGKSAHEAHPENQRRYGVETPAEVVRRYQVGGVIYFNHSGTDNVEDPAQVARLSNGLQRAALSSGEHVPLLLSVDQEGGRVTRVAEPATEYPSAMALGATRDVSGARTMAAVSGKELRAMGITQNFAPTADVNSNPLNPIIGSRSFSSNPDLAARFVAAQVEGYQHDGTPAETVSAAAKHFPGHGDAGTDSHTGLPRIDRTEAQWRAADLPPFRAAVDAGVDAIMTAHISVPSLDPSGEPATLSKPIMTGLLREELAYDGVVVTDSLRMRGVRQLHPDAEIPVLALEAGVDQMLMPPDLPLAIDSVLAAVRGGRLTESRIDTSVRRILELKHSRGIVAKPFVEERAVADKVGTPHNLDSVQRVTDSAPTVLRDEAGLLPVGRDSGQLLVTGWNRPEYPGYPAEPVHALAQSLGTTAKALATGADPDAATVTRAVSAARDAAVVVVLTNDLRGNPGQRDLVNRLLTTGKPVVAVAVREPYDAGYADAPTWVTTYDWRAVSMRSLAKVLRGERAPSGKLPVDVPHGQDPDTVLYPYGHGLTW</sequence>
<dbReference type="FunFam" id="3.20.20.300:FF:000014">
    <property type="entry name" value="Beta-hexosaminidase, lipoprotein"/>
    <property type="match status" value="1"/>
</dbReference>
<dbReference type="InterPro" id="IPR050226">
    <property type="entry name" value="NagZ_Beta-hexosaminidase"/>
</dbReference>
<dbReference type="InterPro" id="IPR036962">
    <property type="entry name" value="Glyco_hydro_3_N_sf"/>
</dbReference>
<dbReference type="SUPFAM" id="SSF52279">
    <property type="entry name" value="Beta-D-glucan exohydrolase, C-terminal domain"/>
    <property type="match status" value="1"/>
</dbReference>
<reference evidence="9 10" key="1">
    <citation type="submission" date="2020-03" db="EMBL/GenBank/DDBJ databases">
        <title>Sequencing the genomes of 1000 actinobacteria strains.</title>
        <authorList>
            <person name="Klenk H.-P."/>
        </authorList>
    </citation>
    <scope>NUCLEOTIDE SEQUENCE [LARGE SCALE GENOMIC DNA]</scope>
    <source>
        <strain evidence="9 10">DSM 45685</strain>
    </source>
</reference>
<dbReference type="GO" id="GO:0009254">
    <property type="term" value="P:peptidoglycan turnover"/>
    <property type="evidence" value="ECO:0007669"/>
    <property type="project" value="TreeGrafter"/>
</dbReference>
<evidence type="ECO:0000256" key="5">
    <source>
        <dbReference type="ARBA" id="ARBA00023295"/>
    </source>
</evidence>
<comment type="similarity">
    <text evidence="2">Belongs to the glycosyl hydrolase 3 family.</text>
</comment>
<evidence type="ECO:0000313" key="10">
    <source>
        <dbReference type="Proteomes" id="UP000545493"/>
    </source>
</evidence>
<evidence type="ECO:0000256" key="2">
    <source>
        <dbReference type="ARBA" id="ARBA00005336"/>
    </source>
</evidence>
<dbReference type="Proteomes" id="UP000545493">
    <property type="component" value="Unassembled WGS sequence"/>
</dbReference>
<keyword evidence="6" id="KW-0732">Signal</keyword>
<dbReference type="InterPro" id="IPR001764">
    <property type="entry name" value="Glyco_hydro_3_N"/>
</dbReference>
<dbReference type="GO" id="GO:0004563">
    <property type="term" value="F:beta-N-acetylhexosaminidase activity"/>
    <property type="evidence" value="ECO:0007669"/>
    <property type="project" value="UniProtKB-EC"/>
</dbReference>
<keyword evidence="10" id="KW-1185">Reference proteome</keyword>
<evidence type="ECO:0000256" key="3">
    <source>
        <dbReference type="ARBA" id="ARBA00012663"/>
    </source>
</evidence>
<feature type="domain" description="Glycoside hydrolase family 3 N-terminal" evidence="7">
    <location>
        <begin position="61"/>
        <end position="403"/>
    </location>
</feature>
<dbReference type="SUPFAM" id="SSF51445">
    <property type="entry name" value="(Trans)glycosidases"/>
    <property type="match status" value="1"/>
</dbReference>
<keyword evidence="5 9" id="KW-0326">Glycosidase</keyword>
<evidence type="ECO:0000256" key="6">
    <source>
        <dbReference type="SAM" id="SignalP"/>
    </source>
</evidence>
<evidence type="ECO:0000256" key="1">
    <source>
        <dbReference type="ARBA" id="ARBA00001231"/>
    </source>
</evidence>
<dbReference type="Gene3D" id="3.20.20.300">
    <property type="entry name" value="Glycoside hydrolase, family 3, N-terminal domain"/>
    <property type="match status" value="1"/>
</dbReference>
<dbReference type="Pfam" id="PF00933">
    <property type="entry name" value="Glyco_hydro_3"/>
    <property type="match status" value="1"/>
</dbReference>